<feature type="domain" description="Sdz-33 F-box" evidence="1">
    <location>
        <begin position="3"/>
        <end position="65"/>
    </location>
</feature>
<evidence type="ECO:0000259" key="1">
    <source>
        <dbReference type="Pfam" id="PF07735"/>
    </source>
</evidence>
<dbReference type="AlphaFoldDB" id="A0A1I7UQN1"/>
<name>A0A1I7UQN1_9PELO</name>
<protein>
    <submittedName>
        <fullName evidence="3">FBA_2 domain-containing protein</fullName>
    </submittedName>
</protein>
<organism evidence="2 3">
    <name type="scientific">Caenorhabditis tropicalis</name>
    <dbReference type="NCBI Taxonomy" id="1561998"/>
    <lineage>
        <taxon>Eukaryota</taxon>
        <taxon>Metazoa</taxon>
        <taxon>Ecdysozoa</taxon>
        <taxon>Nematoda</taxon>
        <taxon>Chromadorea</taxon>
        <taxon>Rhabditida</taxon>
        <taxon>Rhabditina</taxon>
        <taxon>Rhabditomorpha</taxon>
        <taxon>Rhabditoidea</taxon>
        <taxon>Rhabditidae</taxon>
        <taxon>Peloderinae</taxon>
        <taxon>Caenorhabditis</taxon>
    </lineage>
</organism>
<proteinExistence type="predicted"/>
<dbReference type="Pfam" id="PF07735">
    <property type="entry name" value="FBA_2"/>
    <property type="match status" value="1"/>
</dbReference>
<dbReference type="WBParaSite" id="Csp11.Scaffold630.g18374.t1">
    <property type="protein sequence ID" value="Csp11.Scaffold630.g18374.t1"/>
    <property type="gene ID" value="Csp11.Scaffold630.g18374"/>
</dbReference>
<accession>A0A1I7UQN1</accession>
<dbReference type="InterPro" id="IPR012885">
    <property type="entry name" value="F-box_Sdz-33"/>
</dbReference>
<sequence length="93" mass="10904">MENFNIKLEIVSFHKCSRITIENLMTVDARRIDVLTGKVFNNEEVNILLKHWLTGRNLRLKHIQLDLKDWNEEAALEGINVQKGTPRERNYTG</sequence>
<evidence type="ECO:0000313" key="3">
    <source>
        <dbReference type="WBParaSite" id="Csp11.Scaffold630.g18374.t1"/>
    </source>
</evidence>
<keyword evidence="2" id="KW-1185">Reference proteome</keyword>
<reference evidence="3" key="1">
    <citation type="submission" date="2016-11" db="UniProtKB">
        <authorList>
            <consortium name="WormBaseParasite"/>
        </authorList>
    </citation>
    <scope>IDENTIFICATION</scope>
</reference>
<evidence type="ECO:0000313" key="2">
    <source>
        <dbReference type="Proteomes" id="UP000095282"/>
    </source>
</evidence>
<dbReference type="Proteomes" id="UP000095282">
    <property type="component" value="Unplaced"/>
</dbReference>